<comment type="catalytic activity">
    <reaction evidence="7">
        <text>NAD(+) + H2O = ADP-D-ribose + nicotinamide + H(+)</text>
        <dbReference type="Rhea" id="RHEA:16301"/>
        <dbReference type="ChEBI" id="CHEBI:15377"/>
        <dbReference type="ChEBI" id="CHEBI:15378"/>
        <dbReference type="ChEBI" id="CHEBI:17154"/>
        <dbReference type="ChEBI" id="CHEBI:57540"/>
        <dbReference type="ChEBI" id="CHEBI:57967"/>
        <dbReference type="EC" id="3.2.2.5"/>
    </reaction>
    <physiologicalReaction direction="left-to-right" evidence="7">
        <dbReference type="Rhea" id="RHEA:16302"/>
    </physiologicalReaction>
</comment>
<comment type="caution">
    <text evidence="8">Lacks conserved residue(s) required for the propagation of feature annotation.</text>
</comment>
<evidence type="ECO:0000256" key="3">
    <source>
        <dbReference type="ARBA" id="ARBA00023118"/>
    </source>
</evidence>
<dbReference type="Pfam" id="PF13289">
    <property type="entry name" value="SIR2_2"/>
    <property type="match status" value="1"/>
</dbReference>
<accession>A0AAX1G108</accession>
<dbReference type="PROSITE" id="PS50305">
    <property type="entry name" value="SIRTUIN"/>
    <property type="match status" value="1"/>
</dbReference>
<sequence length="484" mass="54931">MTKKEREKARLVKELLDAIENRNLAVFAGAGLSMPAGYVNWKQLLQPIADELDLDINREENNLVQLAQYHCNVNQSNRGKINQLLVNEFSQIASLTENHRILARLPVETFWTTNYDRMIESALLDAGKTPDVKYNNKQLAITVPKRDAIVYKMHGDVEHPSEAILTKDDYESYHVKMQPFLNALSGDLISKTFLFLGFSFTDPNLDYILSRVRIAYSRDQRPHYCLLKNLTKDQDESDADFEYRERKQELFIQDLLRFGIKSVMVDEYSEITAVLQTLEMKTKSRSIFISGAANDYAPYEKAESEKFVYELSKELIASEYRIVSGFGLGIGSSVISGALESLYMSGHKLDDDQLLLRPFPQNQIGKTDLKLLWRKYREDMISYAGIAIFLFGNKLVEGDVVLSDGMREEYEIAQSQGVFVVPVGATGSMAEVLWTELKTAIESEEVSFPKNLENALLSLGDSSLSFDEIKKTILEIALFINKGV</sequence>
<dbReference type="SUPFAM" id="SSF52467">
    <property type="entry name" value="DHS-like NAD/FAD-binding domain"/>
    <property type="match status" value="1"/>
</dbReference>
<evidence type="ECO:0000256" key="4">
    <source>
        <dbReference type="ARBA" id="ARBA00034327"/>
    </source>
</evidence>
<evidence type="ECO:0000256" key="7">
    <source>
        <dbReference type="ARBA" id="ARBA00047575"/>
    </source>
</evidence>
<dbReference type="Proteomes" id="UP000464718">
    <property type="component" value="Plasmid pvpsd2016-3"/>
</dbReference>
<dbReference type="EMBL" id="CP034302">
    <property type="protein sequence ID" value="QHH13252.1"/>
    <property type="molecule type" value="Genomic_DNA"/>
</dbReference>
<keyword evidence="2" id="KW-0520">NAD</keyword>
<dbReference type="CDD" id="cd01406">
    <property type="entry name" value="SIR2-like"/>
    <property type="match status" value="1"/>
</dbReference>
<dbReference type="AlphaFoldDB" id="A0AAX1G108"/>
<comment type="similarity">
    <text evidence="5">Belongs to the soluble Thoeris ThsA family.</text>
</comment>
<feature type="domain" description="Deacetylase sirtuin-type" evidence="9">
    <location>
        <begin position="1"/>
        <end position="303"/>
    </location>
</feature>
<protein>
    <recommendedName>
        <fullName evidence="6">NAD(+) hydrolase ThsA</fullName>
        <ecNumber evidence="4">3.2.2.5</ecNumber>
    </recommendedName>
</protein>
<geneLocation type="plasmid" evidence="11">
    <name>pvpsd2016-3</name>
</geneLocation>
<evidence type="ECO:0000256" key="6">
    <source>
        <dbReference type="ARBA" id="ARBA00035033"/>
    </source>
</evidence>
<proteinExistence type="inferred from homology"/>
<dbReference type="InterPro" id="IPR041486">
    <property type="entry name" value="ThsA_STALD"/>
</dbReference>
<evidence type="ECO:0000313" key="11">
    <source>
        <dbReference type="Proteomes" id="UP000464718"/>
    </source>
</evidence>
<dbReference type="GO" id="GO:0003953">
    <property type="term" value="F:NAD+ nucleosidase activity"/>
    <property type="evidence" value="ECO:0007669"/>
    <property type="project" value="UniProtKB-EC"/>
</dbReference>
<keyword evidence="10" id="KW-0614">Plasmid</keyword>
<name>A0AAX1G108_VIBPH</name>
<evidence type="ECO:0000256" key="5">
    <source>
        <dbReference type="ARBA" id="ARBA00035014"/>
    </source>
</evidence>
<reference evidence="10 11" key="1">
    <citation type="submission" date="2018-12" db="EMBL/GenBank/DDBJ databases">
        <title>Genomic insights into the evolutionary origins and pathogenicity of five Vibrio parahaemolyticus strains isolated from the shrimp with acute hepatopancreatic necrosis disease (AHPND).</title>
        <authorList>
            <person name="Yang Q."/>
            <person name="Dong X."/>
            <person name="Xie G."/>
            <person name="Fu S."/>
            <person name="Zou P."/>
            <person name="Sun J."/>
            <person name="Wang Y."/>
            <person name="Huang J."/>
        </authorList>
    </citation>
    <scope>NUCLEOTIDE SEQUENCE [LARGE SCALE GENOMIC DNA]</scope>
    <source>
        <strain evidence="10 11">20160303005-1</strain>
        <plasmid evidence="11">pvpsd2016-3</plasmid>
    </source>
</reference>
<dbReference type="RefSeq" id="WP_086482493.1">
    <property type="nucleotide sequence ID" value="NZ_CP034302.1"/>
</dbReference>
<organism evidence="10 11">
    <name type="scientific">Vibrio parahaemolyticus</name>
    <dbReference type="NCBI Taxonomy" id="670"/>
    <lineage>
        <taxon>Bacteria</taxon>
        <taxon>Pseudomonadati</taxon>
        <taxon>Pseudomonadota</taxon>
        <taxon>Gammaproteobacteria</taxon>
        <taxon>Vibrionales</taxon>
        <taxon>Vibrionaceae</taxon>
        <taxon>Vibrio</taxon>
    </lineage>
</organism>
<dbReference type="InterPro" id="IPR026590">
    <property type="entry name" value="Ssirtuin_cat_dom"/>
</dbReference>
<evidence type="ECO:0000256" key="1">
    <source>
        <dbReference type="ARBA" id="ARBA00022801"/>
    </source>
</evidence>
<evidence type="ECO:0000259" key="9">
    <source>
        <dbReference type="PROSITE" id="PS50305"/>
    </source>
</evidence>
<evidence type="ECO:0000256" key="2">
    <source>
        <dbReference type="ARBA" id="ARBA00023027"/>
    </source>
</evidence>
<gene>
    <name evidence="10" type="ORF">EHC69_28765</name>
</gene>
<dbReference type="InterPro" id="IPR029035">
    <property type="entry name" value="DHS-like_NAD/FAD-binding_dom"/>
</dbReference>
<evidence type="ECO:0000313" key="10">
    <source>
        <dbReference type="EMBL" id="QHH13252.1"/>
    </source>
</evidence>
<dbReference type="GO" id="GO:0051607">
    <property type="term" value="P:defense response to virus"/>
    <property type="evidence" value="ECO:0007669"/>
    <property type="project" value="UniProtKB-KW"/>
</dbReference>
<evidence type="ECO:0000256" key="8">
    <source>
        <dbReference type="PROSITE-ProRule" id="PRU00236"/>
    </source>
</evidence>
<keyword evidence="3" id="KW-0051">Antiviral defense</keyword>
<dbReference type="Pfam" id="PF18185">
    <property type="entry name" value="STALD"/>
    <property type="match status" value="1"/>
</dbReference>
<keyword evidence="1" id="KW-0378">Hydrolase</keyword>
<dbReference type="EC" id="3.2.2.5" evidence="4"/>